<name>A0A5E4QZ42_9NEOP</name>
<dbReference type="EMBL" id="FZQP02006666">
    <property type="protein sequence ID" value="VVD03300.1"/>
    <property type="molecule type" value="Genomic_DNA"/>
</dbReference>
<sequence>MWNGLSWDNKLGWNVTTMAEITWRQDDEVGINESADLTMQGTRSWHLPIPCWVTLLRNQLAAMWGNLISKNDIVILRRDLILL</sequence>
<evidence type="ECO:0000313" key="1">
    <source>
        <dbReference type="EMBL" id="VVD03300.1"/>
    </source>
</evidence>
<accession>A0A5E4QZ42</accession>
<dbReference type="Proteomes" id="UP000324832">
    <property type="component" value="Unassembled WGS sequence"/>
</dbReference>
<gene>
    <name evidence="1" type="ORF">LSINAPIS_LOCUS13319</name>
</gene>
<proteinExistence type="predicted"/>
<reference evidence="1 2" key="1">
    <citation type="submission" date="2017-07" db="EMBL/GenBank/DDBJ databases">
        <authorList>
            <person name="Talla V."/>
            <person name="Backstrom N."/>
        </authorList>
    </citation>
    <scope>NUCLEOTIDE SEQUENCE [LARGE SCALE GENOMIC DNA]</scope>
</reference>
<protein>
    <submittedName>
        <fullName evidence="1">Uncharacterized protein</fullName>
    </submittedName>
</protein>
<evidence type="ECO:0000313" key="2">
    <source>
        <dbReference type="Proteomes" id="UP000324832"/>
    </source>
</evidence>
<dbReference type="AlphaFoldDB" id="A0A5E4QZ42"/>
<keyword evidence="2" id="KW-1185">Reference proteome</keyword>
<organism evidence="1 2">
    <name type="scientific">Leptidea sinapis</name>
    <dbReference type="NCBI Taxonomy" id="189913"/>
    <lineage>
        <taxon>Eukaryota</taxon>
        <taxon>Metazoa</taxon>
        <taxon>Ecdysozoa</taxon>
        <taxon>Arthropoda</taxon>
        <taxon>Hexapoda</taxon>
        <taxon>Insecta</taxon>
        <taxon>Pterygota</taxon>
        <taxon>Neoptera</taxon>
        <taxon>Endopterygota</taxon>
        <taxon>Lepidoptera</taxon>
        <taxon>Glossata</taxon>
        <taxon>Ditrysia</taxon>
        <taxon>Papilionoidea</taxon>
        <taxon>Pieridae</taxon>
        <taxon>Dismorphiinae</taxon>
        <taxon>Leptidea</taxon>
    </lineage>
</organism>